<accession>M3B4X5</accession>
<dbReference type="RefSeq" id="XP_016762958.1">
    <property type="nucleotide sequence ID" value="XM_016904916.1"/>
</dbReference>
<evidence type="ECO:0000313" key="2">
    <source>
        <dbReference type="EMBL" id="EMF14837.1"/>
    </source>
</evidence>
<evidence type="ECO:0000313" key="3">
    <source>
        <dbReference type="Proteomes" id="UP000016931"/>
    </source>
</evidence>
<dbReference type="AlphaFoldDB" id="M3B4X5"/>
<feature type="region of interest" description="Disordered" evidence="1">
    <location>
        <begin position="53"/>
        <end position="78"/>
    </location>
</feature>
<dbReference type="GeneID" id="27902053"/>
<sequence>MLAEDISEVGAALGAAVIETQAWPGFRAVEVEKRGYRRQKVLRWGGVYNRRTPSASRCVRPSTSPRPGTVTMTGSPTW</sequence>
<dbReference type="Proteomes" id="UP000016931">
    <property type="component" value="Unassembled WGS sequence"/>
</dbReference>
<keyword evidence="3" id="KW-1185">Reference proteome</keyword>
<dbReference type="HOGENOM" id="CLU_2623565_0_0_1"/>
<protein>
    <submittedName>
        <fullName evidence="2">Uncharacterized protein</fullName>
    </submittedName>
</protein>
<gene>
    <name evidence="2" type="ORF">SEPMUDRAFT_148419</name>
</gene>
<proteinExistence type="predicted"/>
<evidence type="ECO:0000256" key="1">
    <source>
        <dbReference type="SAM" id="MobiDB-lite"/>
    </source>
</evidence>
<name>M3B4X5_SPHMS</name>
<reference evidence="2 3" key="1">
    <citation type="journal article" date="2012" name="PLoS Pathog.">
        <title>Diverse lifestyles and strategies of plant pathogenesis encoded in the genomes of eighteen Dothideomycetes fungi.</title>
        <authorList>
            <person name="Ohm R.A."/>
            <person name="Feau N."/>
            <person name="Henrissat B."/>
            <person name="Schoch C.L."/>
            <person name="Horwitz B.A."/>
            <person name="Barry K.W."/>
            <person name="Condon B.J."/>
            <person name="Copeland A.C."/>
            <person name="Dhillon B."/>
            <person name="Glaser F."/>
            <person name="Hesse C.N."/>
            <person name="Kosti I."/>
            <person name="LaButti K."/>
            <person name="Lindquist E.A."/>
            <person name="Lucas S."/>
            <person name="Salamov A.A."/>
            <person name="Bradshaw R.E."/>
            <person name="Ciuffetti L."/>
            <person name="Hamelin R.C."/>
            <person name="Kema G.H.J."/>
            <person name="Lawrence C."/>
            <person name="Scott J.A."/>
            <person name="Spatafora J.W."/>
            <person name="Turgeon B.G."/>
            <person name="de Wit P.J.G.M."/>
            <person name="Zhong S."/>
            <person name="Goodwin S.B."/>
            <person name="Grigoriev I.V."/>
        </authorList>
    </citation>
    <scope>NUCLEOTIDE SEQUENCE [LARGE SCALE GENOMIC DNA]</scope>
    <source>
        <strain evidence="2 3">SO2202</strain>
    </source>
</reference>
<dbReference type="EMBL" id="KB456262">
    <property type="protein sequence ID" value="EMF14837.1"/>
    <property type="molecule type" value="Genomic_DNA"/>
</dbReference>
<organism evidence="2 3">
    <name type="scientific">Sphaerulina musiva (strain SO2202)</name>
    <name type="common">Poplar stem canker fungus</name>
    <name type="synonym">Septoria musiva</name>
    <dbReference type="NCBI Taxonomy" id="692275"/>
    <lineage>
        <taxon>Eukaryota</taxon>
        <taxon>Fungi</taxon>
        <taxon>Dikarya</taxon>
        <taxon>Ascomycota</taxon>
        <taxon>Pezizomycotina</taxon>
        <taxon>Dothideomycetes</taxon>
        <taxon>Dothideomycetidae</taxon>
        <taxon>Mycosphaerellales</taxon>
        <taxon>Mycosphaerellaceae</taxon>
        <taxon>Sphaerulina</taxon>
    </lineage>
</organism>